<evidence type="ECO:0000256" key="1">
    <source>
        <dbReference type="SAM" id="Coils"/>
    </source>
</evidence>
<organism evidence="3 4">
    <name type="scientific">Physocladia obscura</name>
    <dbReference type="NCBI Taxonomy" id="109957"/>
    <lineage>
        <taxon>Eukaryota</taxon>
        <taxon>Fungi</taxon>
        <taxon>Fungi incertae sedis</taxon>
        <taxon>Chytridiomycota</taxon>
        <taxon>Chytridiomycota incertae sedis</taxon>
        <taxon>Chytridiomycetes</taxon>
        <taxon>Chytridiales</taxon>
        <taxon>Chytriomycetaceae</taxon>
        <taxon>Physocladia</taxon>
    </lineage>
</organism>
<name>A0AAD5T9Q1_9FUNG</name>
<keyword evidence="1" id="KW-0175">Coiled coil</keyword>
<gene>
    <name evidence="3" type="ORF">HK100_010805</name>
</gene>
<sequence length="272" mass="30050">MPKIFYLKLVPAVKTSRKQQQGEVGSTVFVEGDTVEEIAVEIWALAMPKITGMATVGDTGKYALDKSEVTFEKFSHFVELSKDCSGAPNKAAIAKIIAKLHVKHPHYKAQAFIWCDWTNQLLATVPVHKMTPAISGEPPENLTFLFGEQAVDSEELHHISELIVIAENVLADVDEHYQKLKKTIKRFNQQMKSIKQSTNASKQILEAFQKALCPAICSSTSNGVIDNSVTASITNSLNNNNKESQSQSQSESESKIDPDHTDSSDFVLNDNE</sequence>
<evidence type="ECO:0000313" key="4">
    <source>
        <dbReference type="Proteomes" id="UP001211907"/>
    </source>
</evidence>
<dbReference type="EMBL" id="JADGJH010000061">
    <property type="protein sequence ID" value="KAJ3140062.1"/>
    <property type="molecule type" value="Genomic_DNA"/>
</dbReference>
<evidence type="ECO:0000313" key="3">
    <source>
        <dbReference type="EMBL" id="KAJ3140062.1"/>
    </source>
</evidence>
<feature type="compositionally biased region" description="Basic and acidic residues" evidence="2">
    <location>
        <begin position="252"/>
        <end position="263"/>
    </location>
</feature>
<proteinExistence type="predicted"/>
<feature type="region of interest" description="Disordered" evidence="2">
    <location>
        <begin position="236"/>
        <end position="272"/>
    </location>
</feature>
<dbReference type="Proteomes" id="UP001211907">
    <property type="component" value="Unassembled WGS sequence"/>
</dbReference>
<reference evidence="3" key="1">
    <citation type="submission" date="2020-05" db="EMBL/GenBank/DDBJ databases">
        <title>Phylogenomic resolution of chytrid fungi.</title>
        <authorList>
            <person name="Stajich J.E."/>
            <person name="Amses K."/>
            <person name="Simmons R."/>
            <person name="Seto K."/>
            <person name="Myers J."/>
            <person name="Bonds A."/>
            <person name="Quandt C.A."/>
            <person name="Barry K."/>
            <person name="Liu P."/>
            <person name="Grigoriev I."/>
            <person name="Longcore J.E."/>
            <person name="James T.Y."/>
        </authorList>
    </citation>
    <scope>NUCLEOTIDE SEQUENCE</scope>
    <source>
        <strain evidence="3">JEL0513</strain>
    </source>
</reference>
<evidence type="ECO:0000256" key="2">
    <source>
        <dbReference type="SAM" id="MobiDB-lite"/>
    </source>
</evidence>
<protein>
    <submittedName>
        <fullName evidence="3">Uncharacterized protein</fullName>
    </submittedName>
</protein>
<keyword evidence="4" id="KW-1185">Reference proteome</keyword>
<accession>A0AAD5T9Q1</accession>
<feature type="coiled-coil region" evidence="1">
    <location>
        <begin position="170"/>
        <end position="197"/>
    </location>
</feature>
<comment type="caution">
    <text evidence="3">The sequence shown here is derived from an EMBL/GenBank/DDBJ whole genome shotgun (WGS) entry which is preliminary data.</text>
</comment>
<dbReference type="AlphaFoldDB" id="A0AAD5T9Q1"/>
<feature type="compositionally biased region" description="Low complexity" evidence="2">
    <location>
        <begin position="236"/>
        <end position="251"/>
    </location>
</feature>